<dbReference type="EMBL" id="CP092625">
    <property type="protein sequence ID" value="UMM40726.1"/>
    <property type="molecule type" value="Genomic_DNA"/>
</dbReference>
<evidence type="ECO:0000313" key="2">
    <source>
        <dbReference type="Proteomes" id="UP000829354"/>
    </source>
</evidence>
<dbReference type="AlphaFoldDB" id="A0AAE9JSD8"/>
<gene>
    <name evidence="1" type="ORF">L5515_017244</name>
</gene>
<name>A0AAE9JSD8_CAEBR</name>
<proteinExistence type="predicted"/>
<protein>
    <submittedName>
        <fullName evidence="1">Uncharacterized protein</fullName>
    </submittedName>
</protein>
<reference evidence="1 2" key="1">
    <citation type="submission" date="2022-04" db="EMBL/GenBank/DDBJ databases">
        <title>Chromosome-level reference genomes for two strains of Caenorhabditis briggsae: an improved platform for comparative genomics.</title>
        <authorList>
            <person name="Stevens L."/>
            <person name="Andersen E."/>
        </authorList>
    </citation>
    <scope>NUCLEOTIDE SEQUENCE [LARGE SCALE GENOMIC DNA]</scope>
    <source>
        <strain evidence="1">VX34</strain>
        <tissue evidence="1">Whole-organism</tissue>
    </source>
</reference>
<sequence>MLIRTRWLELKEFRIVLDCLTKKTEYQLLNGICLQEILLDRQGFQYHQCCEIRDMDLLTNRNFLRLLELSHQVTMIIHLLLHRRESQMLAVLLTTQN</sequence>
<accession>A0AAE9JSD8</accession>
<dbReference type="Proteomes" id="UP000829354">
    <property type="component" value="Chromosome X"/>
</dbReference>
<organism evidence="1 2">
    <name type="scientific">Caenorhabditis briggsae</name>
    <dbReference type="NCBI Taxonomy" id="6238"/>
    <lineage>
        <taxon>Eukaryota</taxon>
        <taxon>Metazoa</taxon>
        <taxon>Ecdysozoa</taxon>
        <taxon>Nematoda</taxon>
        <taxon>Chromadorea</taxon>
        <taxon>Rhabditida</taxon>
        <taxon>Rhabditina</taxon>
        <taxon>Rhabditomorpha</taxon>
        <taxon>Rhabditoidea</taxon>
        <taxon>Rhabditidae</taxon>
        <taxon>Peloderinae</taxon>
        <taxon>Caenorhabditis</taxon>
    </lineage>
</organism>
<keyword evidence="2" id="KW-1185">Reference proteome</keyword>
<evidence type="ECO:0000313" key="1">
    <source>
        <dbReference type="EMBL" id="UMM40726.1"/>
    </source>
</evidence>